<sequence>MASSGLHISSMLLLSLLVISSATDYGYSTPTPPQLEKPKPLDKFFPSKSDCQGSKKDEEKEKFLPKKSEYEEPKYEKKEEHVPPAKPDYEVKPVYNDTKPEGQDKKFLPNKKPRYGSEPKPGDEKEKYVPKKPYNKEPKPAELPTNFDVQGLVLCKSGASYFPLQGAVANISCVAVDEEGNKIKRVFSKLSGVSDEKGYFFVKVCAPNEDQHWKLVIKQCNVFIDRVHSKLLDSTCNIPTDVNKGITGALLNVVSNYRILQLHDQKINLYSVGPFFYTTTTTTSHPKPEVPAIPHY</sequence>
<evidence type="ECO:0000256" key="2">
    <source>
        <dbReference type="SAM" id="MobiDB-lite"/>
    </source>
</evidence>
<accession>A0A8K0GTI0</accession>
<gene>
    <name evidence="4" type="ORF">FNV43_RR23575</name>
</gene>
<proteinExistence type="predicted"/>
<feature type="compositionally biased region" description="Basic and acidic residues" evidence="2">
    <location>
        <begin position="115"/>
        <end position="140"/>
    </location>
</feature>
<dbReference type="Proteomes" id="UP000796880">
    <property type="component" value="Unassembled WGS sequence"/>
</dbReference>
<dbReference type="Pfam" id="PF01190">
    <property type="entry name" value="Pollen_Ole_e_1"/>
    <property type="match status" value="1"/>
</dbReference>
<dbReference type="EMBL" id="VOIH02000010">
    <property type="protein sequence ID" value="KAF3436483.1"/>
    <property type="molecule type" value="Genomic_DNA"/>
</dbReference>
<dbReference type="GO" id="GO:0071944">
    <property type="term" value="C:cell periphery"/>
    <property type="evidence" value="ECO:0007669"/>
    <property type="project" value="TreeGrafter"/>
</dbReference>
<dbReference type="OrthoDB" id="1194340at2759"/>
<evidence type="ECO:0000256" key="3">
    <source>
        <dbReference type="SAM" id="SignalP"/>
    </source>
</evidence>
<dbReference type="PANTHER" id="PTHR33470">
    <property type="entry name" value="OS01G0164075 PROTEIN"/>
    <property type="match status" value="1"/>
</dbReference>
<evidence type="ECO:0000256" key="1">
    <source>
        <dbReference type="ARBA" id="ARBA00022729"/>
    </source>
</evidence>
<reference evidence="4" key="1">
    <citation type="submission" date="2020-03" db="EMBL/GenBank/DDBJ databases">
        <title>A high-quality chromosome-level genome assembly of a woody plant with both climbing and erect habits, Rhamnella rubrinervis.</title>
        <authorList>
            <person name="Lu Z."/>
            <person name="Yang Y."/>
            <person name="Zhu X."/>
            <person name="Sun Y."/>
        </authorList>
    </citation>
    <scope>NUCLEOTIDE SEQUENCE</scope>
    <source>
        <strain evidence="4">BYM</strain>
        <tissue evidence="4">Leaf</tissue>
    </source>
</reference>
<feature type="compositionally biased region" description="Basic and acidic residues" evidence="2">
    <location>
        <begin position="53"/>
        <end position="91"/>
    </location>
</feature>
<feature type="signal peptide" evidence="3">
    <location>
        <begin position="1"/>
        <end position="28"/>
    </location>
</feature>
<keyword evidence="1 3" id="KW-0732">Signal</keyword>
<keyword evidence="5" id="KW-1185">Reference proteome</keyword>
<dbReference type="PANTHER" id="PTHR33470:SF40">
    <property type="entry name" value="PROTEIN SEED AND ROOT HAIR PROTECTIVE PROTEIN"/>
    <property type="match status" value="1"/>
</dbReference>
<comment type="caution">
    <text evidence="4">The sequence shown here is derived from an EMBL/GenBank/DDBJ whole genome shotgun (WGS) entry which is preliminary data.</text>
</comment>
<feature type="compositionally biased region" description="Basic and acidic residues" evidence="2">
    <location>
        <begin position="98"/>
        <end position="107"/>
    </location>
</feature>
<dbReference type="AlphaFoldDB" id="A0A8K0GTI0"/>
<protein>
    <submittedName>
        <fullName evidence="4">Uncharacterized protein</fullName>
    </submittedName>
</protein>
<dbReference type="GO" id="GO:0009723">
    <property type="term" value="P:response to ethylene"/>
    <property type="evidence" value="ECO:0007669"/>
    <property type="project" value="TreeGrafter"/>
</dbReference>
<evidence type="ECO:0000313" key="4">
    <source>
        <dbReference type="EMBL" id="KAF3436483.1"/>
    </source>
</evidence>
<evidence type="ECO:0000313" key="5">
    <source>
        <dbReference type="Proteomes" id="UP000796880"/>
    </source>
</evidence>
<name>A0A8K0GTI0_9ROSA</name>
<feature type="chain" id="PRO_5035474716" evidence="3">
    <location>
        <begin position="29"/>
        <end position="296"/>
    </location>
</feature>
<organism evidence="4 5">
    <name type="scientific">Rhamnella rubrinervis</name>
    <dbReference type="NCBI Taxonomy" id="2594499"/>
    <lineage>
        <taxon>Eukaryota</taxon>
        <taxon>Viridiplantae</taxon>
        <taxon>Streptophyta</taxon>
        <taxon>Embryophyta</taxon>
        <taxon>Tracheophyta</taxon>
        <taxon>Spermatophyta</taxon>
        <taxon>Magnoliopsida</taxon>
        <taxon>eudicotyledons</taxon>
        <taxon>Gunneridae</taxon>
        <taxon>Pentapetalae</taxon>
        <taxon>rosids</taxon>
        <taxon>fabids</taxon>
        <taxon>Rosales</taxon>
        <taxon>Rhamnaceae</taxon>
        <taxon>rhamnoid group</taxon>
        <taxon>Rhamneae</taxon>
        <taxon>Rhamnella</taxon>
    </lineage>
</organism>
<feature type="region of interest" description="Disordered" evidence="2">
    <location>
        <begin position="25"/>
        <end position="142"/>
    </location>
</feature>